<dbReference type="InterPro" id="IPR013785">
    <property type="entry name" value="Aldolase_TIM"/>
</dbReference>
<dbReference type="InterPro" id="IPR056488">
    <property type="entry name" value="Zn_ribbon_HMPTM"/>
</dbReference>
<dbReference type="InterPro" id="IPR058240">
    <property type="entry name" value="rSAM_sf"/>
</dbReference>
<evidence type="ECO:0000259" key="5">
    <source>
        <dbReference type="PROSITE" id="PS51918"/>
    </source>
</evidence>
<keyword evidence="1" id="KW-0949">S-adenosyl-L-methionine</keyword>
<dbReference type="GO" id="GO:0046872">
    <property type="term" value="F:metal ion binding"/>
    <property type="evidence" value="ECO:0007669"/>
    <property type="project" value="UniProtKB-KW"/>
</dbReference>
<dbReference type="SUPFAM" id="SSF102114">
    <property type="entry name" value="Radical SAM enzymes"/>
    <property type="match status" value="1"/>
</dbReference>
<gene>
    <name evidence="6" type="ORF">SAMN04515656_10833</name>
</gene>
<dbReference type="Gene3D" id="3.20.20.70">
    <property type="entry name" value="Aldolase class I"/>
    <property type="match status" value="1"/>
</dbReference>
<dbReference type="OrthoDB" id="9810775at2"/>
<dbReference type="GO" id="GO:0003824">
    <property type="term" value="F:catalytic activity"/>
    <property type="evidence" value="ECO:0007669"/>
    <property type="project" value="InterPro"/>
</dbReference>
<proteinExistence type="predicted"/>
<dbReference type="PANTHER" id="PTHR43306">
    <property type="entry name" value="7,8-DIHYDRO-6-HYDROXYMETHYLPTERIN DIMETHYLTRANSFERASE"/>
    <property type="match status" value="1"/>
</dbReference>
<dbReference type="EMBL" id="FNRK01000008">
    <property type="protein sequence ID" value="SEA34243.1"/>
    <property type="molecule type" value="Genomic_DNA"/>
</dbReference>
<reference evidence="6 7" key="1">
    <citation type="submission" date="2016-10" db="EMBL/GenBank/DDBJ databases">
        <authorList>
            <person name="de Groot N.N."/>
        </authorList>
    </citation>
    <scope>NUCLEOTIDE SEQUENCE [LARGE SCALE GENOMIC DNA]</scope>
    <source>
        <strain evidence="6 7">SR12</strain>
    </source>
</reference>
<dbReference type="NCBIfam" id="NF045646">
    <property type="entry name" value="rSAM_Se_TrsS"/>
    <property type="match status" value="1"/>
</dbReference>
<dbReference type="InterPro" id="IPR007197">
    <property type="entry name" value="rSAM"/>
</dbReference>
<evidence type="ECO:0000256" key="1">
    <source>
        <dbReference type="ARBA" id="ARBA00022691"/>
    </source>
</evidence>
<name>A0A1H4ADR9_9FIRM</name>
<protein>
    <recommendedName>
        <fullName evidence="5">Radical SAM core domain-containing protein</fullName>
    </recommendedName>
</protein>
<evidence type="ECO:0000256" key="3">
    <source>
        <dbReference type="ARBA" id="ARBA00023004"/>
    </source>
</evidence>
<keyword evidence="3" id="KW-0408">Iron</keyword>
<dbReference type="Pfam" id="PF04055">
    <property type="entry name" value="Radical_SAM"/>
    <property type="match status" value="1"/>
</dbReference>
<dbReference type="InterPro" id="IPR054698">
    <property type="entry name" value="rSAM_Se_TrsS"/>
</dbReference>
<feature type="domain" description="Radical SAM core" evidence="5">
    <location>
        <begin position="86"/>
        <end position="301"/>
    </location>
</feature>
<dbReference type="SFLD" id="SFLDS00029">
    <property type="entry name" value="Radical_SAM"/>
    <property type="match status" value="1"/>
</dbReference>
<keyword evidence="2" id="KW-0479">Metal-binding</keyword>
<dbReference type="InterPro" id="IPR034474">
    <property type="entry name" value="Methyltransferase_Class_D"/>
</dbReference>
<evidence type="ECO:0000256" key="4">
    <source>
        <dbReference type="ARBA" id="ARBA00023014"/>
    </source>
</evidence>
<sequence>MCEKVWEMETESVCPICLKRIPGKKHQGNAGIFMEKKCPEHGEFKTLIWRDTADHYRGWNTQRCSGAETEADTPCPEGCSHCRAHRQEICCVLLELTNACNLNCPICFAQAGEGRIWSLSMEDIEKRYAYMLDNGGPYNIQLSGGEPTLRDDLPEIIALGRRMGFDYFQLNTNGLRLAEDYDYLLALKEAGLTCIYLQFDGVTEEPYRHLRGRSLLHIKEQVIENARRAQMGVVLVPTVIRGVNLDQVGAILKYALINQPVVRCVHFQPASHFGRFDVDAPGLPLTIPELLRNIERQTGGQMKSGDFSGGGAENPYCSFHTRYIKEKDGCLKVIKGEGGCCSSSQSQDYVKMRWAWPEVPKGCCETEGDALDSFLYDMAYHSLAVSGMAFQDCENLELSRLQKCYIAVAQEDALIPFCAYHLTNRRGEGLYP</sequence>
<evidence type="ECO:0000256" key="2">
    <source>
        <dbReference type="ARBA" id="ARBA00022723"/>
    </source>
</evidence>
<dbReference type="PROSITE" id="PS51918">
    <property type="entry name" value="RADICAL_SAM"/>
    <property type="match status" value="1"/>
</dbReference>
<dbReference type="AlphaFoldDB" id="A0A1H4ADR9"/>
<dbReference type="SFLD" id="SFLDG01067">
    <property type="entry name" value="SPASM/twitch_domain_containing"/>
    <property type="match status" value="1"/>
</dbReference>
<dbReference type="RefSeq" id="WP_090306391.1">
    <property type="nucleotide sequence ID" value="NZ_FNRK01000008.1"/>
</dbReference>
<evidence type="ECO:0000313" key="6">
    <source>
        <dbReference type="EMBL" id="SEA34243.1"/>
    </source>
</evidence>
<evidence type="ECO:0000313" key="7">
    <source>
        <dbReference type="Proteomes" id="UP000199394"/>
    </source>
</evidence>
<dbReference type="STRING" id="81409.SAMN04515656_10833"/>
<keyword evidence="7" id="KW-1185">Reference proteome</keyword>
<organism evidence="6 7">
    <name type="scientific">Eubacterium aggregans</name>
    <dbReference type="NCBI Taxonomy" id="81409"/>
    <lineage>
        <taxon>Bacteria</taxon>
        <taxon>Bacillati</taxon>
        <taxon>Bacillota</taxon>
        <taxon>Clostridia</taxon>
        <taxon>Eubacteriales</taxon>
        <taxon>Eubacteriaceae</taxon>
        <taxon>Eubacterium</taxon>
    </lineage>
</organism>
<dbReference type="CDD" id="cd01335">
    <property type="entry name" value="Radical_SAM"/>
    <property type="match status" value="1"/>
</dbReference>
<dbReference type="SFLD" id="SFLDG01100">
    <property type="entry name" value="methyltransferase_(Class_D)"/>
    <property type="match status" value="1"/>
</dbReference>
<dbReference type="PANTHER" id="PTHR43306:SF1">
    <property type="entry name" value="7,8-DIHYDRO-6-HYDROXYMETHYLPTERIN DIMETHYLTRANSFERASE"/>
    <property type="match status" value="1"/>
</dbReference>
<dbReference type="Pfam" id="PF23545">
    <property type="entry name" value="Zn_ribbon_HMPTM"/>
    <property type="match status" value="1"/>
</dbReference>
<dbReference type="GO" id="GO:0051536">
    <property type="term" value="F:iron-sulfur cluster binding"/>
    <property type="evidence" value="ECO:0007669"/>
    <property type="project" value="UniProtKB-KW"/>
</dbReference>
<accession>A0A1H4ADR9</accession>
<dbReference type="Proteomes" id="UP000199394">
    <property type="component" value="Unassembled WGS sequence"/>
</dbReference>
<keyword evidence="4" id="KW-0411">Iron-sulfur</keyword>